<dbReference type="Proteomes" id="UP001319045">
    <property type="component" value="Chromosome"/>
</dbReference>
<evidence type="ECO:0000313" key="2">
    <source>
        <dbReference type="Proteomes" id="UP001319045"/>
    </source>
</evidence>
<keyword evidence="2" id="KW-1185">Reference proteome</keyword>
<evidence type="ECO:0000313" key="1">
    <source>
        <dbReference type="EMBL" id="BCS85200.1"/>
    </source>
</evidence>
<dbReference type="RefSeq" id="WP_207155358.1">
    <property type="nucleotide sequence ID" value="NZ_AP024484.1"/>
</dbReference>
<gene>
    <name evidence="1" type="ORF">prwr041_10930</name>
</gene>
<reference evidence="1 2" key="1">
    <citation type="journal article" date="2022" name="Int. J. Syst. Evol. Microbiol.">
        <title>Prevotella herbatica sp. nov., a plant polysaccharide-decomposing anaerobic bacterium isolated from a methanogenic reactor.</title>
        <authorList>
            <person name="Uek A."/>
            <person name="Tonouchi A."/>
            <person name="Kaku N."/>
            <person name="Ueki K."/>
        </authorList>
    </citation>
    <scope>NUCLEOTIDE SEQUENCE [LARGE SCALE GENOMIC DNA]</scope>
    <source>
        <strain evidence="1 2">WR041</strain>
    </source>
</reference>
<dbReference type="EMBL" id="AP024484">
    <property type="protein sequence ID" value="BCS85200.1"/>
    <property type="molecule type" value="Genomic_DNA"/>
</dbReference>
<organism evidence="1 2">
    <name type="scientific">Prevotella herbatica</name>
    <dbReference type="NCBI Taxonomy" id="2801997"/>
    <lineage>
        <taxon>Bacteria</taxon>
        <taxon>Pseudomonadati</taxon>
        <taxon>Bacteroidota</taxon>
        <taxon>Bacteroidia</taxon>
        <taxon>Bacteroidales</taxon>
        <taxon>Prevotellaceae</taxon>
        <taxon>Prevotella</taxon>
    </lineage>
</organism>
<name>A0ABM7NXG0_9BACT</name>
<sequence length="64" mass="7039">MKENLDFGMQLSQDEKGQLHGGFELQQVNFDENEHFAADNGNCKSGGWFDDNTNCHRCAGCAGA</sequence>
<protein>
    <submittedName>
        <fullName evidence="1">Uncharacterized protein</fullName>
    </submittedName>
</protein>
<proteinExistence type="predicted"/>
<accession>A0ABM7NXG0</accession>